<comment type="caution">
    <text evidence="1">The sequence shown here is derived from an EMBL/GenBank/DDBJ whole genome shotgun (WGS) entry which is preliminary data.</text>
</comment>
<evidence type="ECO:0000313" key="2">
    <source>
        <dbReference type="Proteomes" id="UP001149140"/>
    </source>
</evidence>
<reference evidence="1" key="1">
    <citation type="submission" date="2022-10" db="EMBL/GenBank/DDBJ databases">
        <title>The WGS of Solirubrobacter ginsenosidimutans DSM 21036.</title>
        <authorList>
            <person name="Jiang Z."/>
        </authorList>
    </citation>
    <scope>NUCLEOTIDE SEQUENCE</scope>
    <source>
        <strain evidence="1">DSM 21036</strain>
    </source>
</reference>
<dbReference type="Proteomes" id="UP001149140">
    <property type="component" value="Unassembled WGS sequence"/>
</dbReference>
<evidence type="ECO:0000313" key="1">
    <source>
        <dbReference type="EMBL" id="MDA0160207.1"/>
    </source>
</evidence>
<keyword evidence="2" id="KW-1185">Reference proteome</keyword>
<organism evidence="1 2">
    <name type="scientific">Solirubrobacter ginsenosidimutans</name>
    <dbReference type="NCBI Taxonomy" id="490573"/>
    <lineage>
        <taxon>Bacteria</taxon>
        <taxon>Bacillati</taxon>
        <taxon>Actinomycetota</taxon>
        <taxon>Thermoleophilia</taxon>
        <taxon>Solirubrobacterales</taxon>
        <taxon>Solirubrobacteraceae</taxon>
        <taxon>Solirubrobacter</taxon>
    </lineage>
</organism>
<name>A0A9X3MR00_9ACTN</name>
<dbReference type="EMBL" id="JAPDOD010000004">
    <property type="protein sequence ID" value="MDA0160207.1"/>
    <property type="molecule type" value="Genomic_DNA"/>
</dbReference>
<dbReference type="AlphaFoldDB" id="A0A9X3MR00"/>
<dbReference type="RefSeq" id="WP_270038974.1">
    <property type="nucleotide sequence ID" value="NZ_JAPDOD010000004.1"/>
</dbReference>
<proteinExistence type="predicted"/>
<gene>
    <name evidence="1" type="ORF">OM076_08030</name>
</gene>
<accession>A0A9X3MR00</accession>
<protein>
    <submittedName>
        <fullName evidence="1">Uncharacterized protein</fullName>
    </submittedName>
</protein>
<sequence>MTRRQASTLGTRRMVRLAQRWVEADVRAAALVRCSDAAPRVVTLAPDMLLVLRKTDLLLLVASVRWLLGAPGTRLERWKLDAVDIELEAGCGLARPLRIATEDETLVLAAPWLRPRQRAALACIEGRSEAS</sequence>